<feature type="domain" description="Enoyl reductase (ER)" evidence="3">
    <location>
        <begin position="17"/>
        <end position="339"/>
    </location>
</feature>
<dbReference type="Proteomes" id="UP000033519">
    <property type="component" value="Unassembled WGS sequence"/>
</dbReference>
<dbReference type="InterPro" id="IPR020843">
    <property type="entry name" value="ER"/>
</dbReference>
<protein>
    <submittedName>
        <fullName evidence="4">NADPH:quinone reductase</fullName>
    </submittedName>
</protein>
<dbReference type="InterPro" id="IPR013154">
    <property type="entry name" value="ADH-like_N"/>
</dbReference>
<keyword evidence="2" id="KW-0560">Oxidoreductase</keyword>
<organism evidence="4 5">
    <name type="scientific">Devosia psychrophila</name>
    <dbReference type="NCBI Taxonomy" id="728005"/>
    <lineage>
        <taxon>Bacteria</taxon>
        <taxon>Pseudomonadati</taxon>
        <taxon>Pseudomonadota</taxon>
        <taxon>Alphaproteobacteria</taxon>
        <taxon>Hyphomicrobiales</taxon>
        <taxon>Devosiaceae</taxon>
        <taxon>Devosia</taxon>
    </lineage>
</organism>
<dbReference type="CDD" id="cd08273">
    <property type="entry name" value="MDR8"/>
    <property type="match status" value="1"/>
</dbReference>
<dbReference type="SMART" id="SM00829">
    <property type="entry name" value="PKS_ER"/>
    <property type="match status" value="1"/>
</dbReference>
<dbReference type="SUPFAM" id="SSF51735">
    <property type="entry name" value="NAD(P)-binding Rossmann-fold domains"/>
    <property type="match status" value="1"/>
</dbReference>
<dbReference type="SUPFAM" id="SSF50129">
    <property type="entry name" value="GroES-like"/>
    <property type="match status" value="1"/>
</dbReference>
<dbReference type="EMBL" id="LAPV01000129">
    <property type="protein sequence ID" value="KKC32747.1"/>
    <property type="molecule type" value="Genomic_DNA"/>
</dbReference>
<reference evidence="4 5" key="1">
    <citation type="submission" date="2015-03" db="EMBL/GenBank/DDBJ databases">
        <authorList>
            <person name="Lepp D."/>
            <person name="Hassan Y.I."/>
            <person name="Li X.-Z."/>
            <person name="Zhou T."/>
        </authorList>
    </citation>
    <scope>NUCLEOTIDE SEQUENCE [LARGE SCALE GENOMIC DNA]</scope>
    <source>
        <strain evidence="4 5">Cr7-05</strain>
    </source>
</reference>
<evidence type="ECO:0000256" key="1">
    <source>
        <dbReference type="ARBA" id="ARBA00022857"/>
    </source>
</evidence>
<dbReference type="Gene3D" id="3.90.180.10">
    <property type="entry name" value="Medium-chain alcohol dehydrogenases, catalytic domain"/>
    <property type="match status" value="1"/>
</dbReference>
<dbReference type="PANTHER" id="PTHR48106">
    <property type="entry name" value="QUINONE OXIDOREDUCTASE PIG3-RELATED"/>
    <property type="match status" value="1"/>
</dbReference>
<name>A0ABR5DXK0_9HYPH</name>
<evidence type="ECO:0000256" key="2">
    <source>
        <dbReference type="ARBA" id="ARBA00023002"/>
    </source>
</evidence>
<dbReference type="Pfam" id="PF08240">
    <property type="entry name" value="ADH_N"/>
    <property type="match status" value="1"/>
</dbReference>
<dbReference type="InterPro" id="IPR036291">
    <property type="entry name" value="NAD(P)-bd_dom_sf"/>
</dbReference>
<sequence length="343" mass="35884">MNLTTEIVLPGIVEPSGLQLRQVPQPVPGADQVLLRMEATGVSFAEKSMRRGRYPGQPKFPFTPGYDAVGTVIAAGDGVDRALIGQRVAASLKIGGWATHLLAPADEVVPVPAGVSAADAETVIVNGVTAWQMLYRKARARSGQTILVLGVSGGVGTTLAQIAINDGIRVIGTASPRHHAALRAMGVEPIDYADPDLSARVRQLSPRGVDAVFDHLGPDSAKKSFALLAPGGALVVYGIAVDLDKSTALVPVFIGLLGRVVLWNALPNGKGASFYDFWGGMLVDKAGSRSRRREDLAKVLDLMASGAIKPIIAATFPLYQAQAAMELAEARGVFGKVVIVPGD</sequence>
<comment type="caution">
    <text evidence="4">The sequence shown here is derived from an EMBL/GenBank/DDBJ whole genome shotgun (WGS) entry which is preliminary data.</text>
</comment>
<evidence type="ECO:0000259" key="3">
    <source>
        <dbReference type="SMART" id="SM00829"/>
    </source>
</evidence>
<accession>A0ABR5DXK0</accession>
<dbReference type="PANTHER" id="PTHR48106:SF18">
    <property type="entry name" value="QUINONE OXIDOREDUCTASE PIG3"/>
    <property type="match status" value="1"/>
</dbReference>
<keyword evidence="1" id="KW-0521">NADP</keyword>
<dbReference type="Pfam" id="PF13602">
    <property type="entry name" value="ADH_zinc_N_2"/>
    <property type="match status" value="1"/>
</dbReference>
<dbReference type="InterPro" id="IPR011032">
    <property type="entry name" value="GroES-like_sf"/>
</dbReference>
<proteinExistence type="predicted"/>
<evidence type="ECO:0000313" key="4">
    <source>
        <dbReference type="EMBL" id="KKC32747.1"/>
    </source>
</evidence>
<dbReference type="Gene3D" id="3.40.50.720">
    <property type="entry name" value="NAD(P)-binding Rossmann-like Domain"/>
    <property type="match status" value="1"/>
</dbReference>
<keyword evidence="5" id="KW-1185">Reference proteome</keyword>
<gene>
    <name evidence="4" type="ORF">WH91_12460</name>
</gene>
<evidence type="ECO:0000313" key="5">
    <source>
        <dbReference type="Proteomes" id="UP000033519"/>
    </source>
</evidence>